<reference evidence="2" key="1">
    <citation type="journal article" date="2021" name="G3 (Bethesda)">
        <title>Genome and transcriptome analysis of the beet armyworm Spodoptera exigua reveals targets for pest control. .</title>
        <authorList>
            <person name="Simon S."/>
            <person name="Breeschoten T."/>
            <person name="Jansen H.J."/>
            <person name="Dirks R.P."/>
            <person name="Schranz M.E."/>
            <person name="Ros V.I.D."/>
        </authorList>
    </citation>
    <scope>NUCLEOTIDE SEQUENCE</scope>
    <source>
        <strain evidence="2">TB_SE_WUR_2020</strain>
    </source>
</reference>
<evidence type="ECO:0000256" key="1">
    <source>
        <dbReference type="SAM" id="MobiDB-lite"/>
    </source>
</evidence>
<gene>
    <name evidence="2" type="ORF">HF086_006463</name>
</gene>
<sequence>MYGVKKYVCLRHLLSVGDIQANIESTDDEFKRETVTDLDTSSESEFLNALNDLDPMLQQSQDEEEIVQEQKTGPQQSASEHTVPEGPVLPEKRVRKQPQRYGYSNLCTLGNSENSTDPVTIQEALASPDRDMWIKAMQDEMQAFKDNEAWTPVNALPSDKTLVQCKHRRRSVSVETRPGS</sequence>
<evidence type="ECO:0008006" key="4">
    <source>
        <dbReference type="Google" id="ProtNLM"/>
    </source>
</evidence>
<name>A0A922SP08_SPOEX</name>
<feature type="region of interest" description="Disordered" evidence="1">
    <location>
        <begin position="60"/>
        <end position="109"/>
    </location>
</feature>
<feature type="compositionally biased region" description="Polar residues" evidence="1">
    <location>
        <begin position="69"/>
        <end position="80"/>
    </location>
</feature>
<accession>A0A922SP08</accession>
<evidence type="ECO:0000313" key="3">
    <source>
        <dbReference type="Proteomes" id="UP000814243"/>
    </source>
</evidence>
<dbReference type="Proteomes" id="UP000814243">
    <property type="component" value="Unassembled WGS sequence"/>
</dbReference>
<proteinExistence type="predicted"/>
<evidence type="ECO:0000313" key="2">
    <source>
        <dbReference type="EMBL" id="KAH9645437.1"/>
    </source>
</evidence>
<comment type="caution">
    <text evidence="2">The sequence shown here is derived from an EMBL/GenBank/DDBJ whole genome shotgun (WGS) entry which is preliminary data.</text>
</comment>
<dbReference type="AlphaFoldDB" id="A0A922SP08"/>
<organism evidence="2 3">
    <name type="scientific">Spodoptera exigua</name>
    <name type="common">Beet armyworm</name>
    <name type="synonym">Noctua fulgens</name>
    <dbReference type="NCBI Taxonomy" id="7107"/>
    <lineage>
        <taxon>Eukaryota</taxon>
        <taxon>Metazoa</taxon>
        <taxon>Ecdysozoa</taxon>
        <taxon>Arthropoda</taxon>
        <taxon>Hexapoda</taxon>
        <taxon>Insecta</taxon>
        <taxon>Pterygota</taxon>
        <taxon>Neoptera</taxon>
        <taxon>Endopterygota</taxon>
        <taxon>Lepidoptera</taxon>
        <taxon>Glossata</taxon>
        <taxon>Ditrysia</taxon>
        <taxon>Noctuoidea</taxon>
        <taxon>Noctuidae</taxon>
        <taxon>Amphipyrinae</taxon>
        <taxon>Spodoptera</taxon>
    </lineage>
</organism>
<protein>
    <recommendedName>
        <fullName evidence="4">Gag-pol polyprotein</fullName>
    </recommendedName>
</protein>
<dbReference type="EMBL" id="JACEFF010000041">
    <property type="protein sequence ID" value="KAH9645437.1"/>
    <property type="molecule type" value="Genomic_DNA"/>
</dbReference>